<organism evidence="1 2">
    <name type="scientific">Pisolithus microcarpus 441</name>
    <dbReference type="NCBI Taxonomy" id="765257"/>
    <lineage>
        <taxon>Eukaryota</taxon>
        <taxon>Fungi</taxon>
        <taxon>Dikarya</taxon>
        <taxon>Basidiomycota</taxon>
        <taxon>Agaricomycotina</taxon>
        <taxon>Agaricomycetes</taxon>
        <taxon>Agaricomycetidae</taxon>
        <taxon>Boletales</taxon>
        <taxon>Sclerodermatineae</taxon>
        <taxon>Pisolithaceae</taxon>
        <taxon>Pisolithus</taxon>
    </lineage>
</organism>
<keyword evidence="2" id="KW-1185">Reference proteome</keyword>
<protein>
    <submittedName>
        <fullName evidence="1">Uncharacterized protein</fullName>
    </submittedName>
</protein>
<reference evidence="2" key="2">
    <citation type="submission" date="2015-01" db="EMBL/GenBank/DDBJ databases">
        <title>Evolutionary Origins and Diversification of the Mycorrhizal Mutualists.</title>
        <authorList>
            <consortium name="DOE Joint Genome Institute"/>
            <consortium name="Mycorrhizal Genomics Consortium"/>
            <person name="Kohler A."/>
            <person name="Kuo A."/>
            <person name="Nagy L.G."/>
            <person name="Floudas D."/>
            <person name="Copeland A."/>
            <person name="Barry K.W."/>
            <person name="Cichocki N."/>
            <person name="Veneault-Fourrey C."/>
            <person name="LaButti K."/>
            <person name="Lindquist E.A."/>
            <person name="Lipzen A."/>
            <person name="Lundell T."/>
            <person name="Morin E."/>
            <person name="Murat C."/>
            <person name="Riley R."/>
            <person name="Ohm R."/>
            <person name="Sun H."/>
            <person name="Tunlid A."/>
            <person name="Henrissat B."/>
            <person name="Grigoriev I.V."/>
            <person name="Hibbett D.S."/>
            <person name="Martin F."/>
        </authorList>
    </citation>
    <scope>NUCLEOTIDE SEQUENCE [LARGE SCALE GENOMIC DNA]</scope>
    <source>
        <strain evidence="2">441</strain>
    </source>
</reference>
<accession>A0A0C9Z266</accession>
<name>A0A0C9Z266_9AGAM</name>
<dbReference type="Proteomes" id="UP000054018">
    <property type="component" value="Unassembled WGS sequence"/>
</dbReference>
<sequence>RTVVGCRVLEYGNQNFVGKPLDGGSCAFLNELVQLHLDLLSDSSDLPEFLQECHFFLLQTGKFRP</sequence>
<gene>
    <name evidence="1" type="ORF">PISMIDRAFT_688207</name>
</gene>
<reference evidence="1 2" key="1">
    <citation type="submission" date="2014-04" db="EMBL/GenBank/DDBJ databases">
        <authorList>
            <consortium name="DOE Joint Genome Institute"/>
            <person name="Kuo A."/>
            <person name="Kohler A."/>
            <person name="Costa M.D."/>
            <person name="Nagy L.G."/>
            <person name="Floudas D."/>
            <person name="Copeland A."/>
            <person name="Barry K.W."/>
            <person name="Cichocki N."/>
            <person name="Veneault-Fourrey C."/>
            <person name="LaButti K."/>
            <person name="Lindquist E.A."/>
            <person name="Lipzen A."/>
            <person name="Lundell T."/>
            <person name="Morin E."/>
            <person name="Murat C."/>
            <person name="Sun H."/>
            <person name="Tunlid A."/>
            <person name="Henrissat B."/>
            <person name="Grigoriev I.V."/>
            <person name="Hibbett D.S."/>
            <person name="Martin F."/>
            <person name="Nordberg H.P."/>
            <person name="Cantor M.N."/>
            <person name="Hua S.X."/>
        </authorList>
    </citation>
    <scope>NUCLEOTIDE SEQUENCE [LARGE SCALE GENOMIC DNA]</scope>
    <source>
        <strain evidence="1 2">441</strain>
    </source>
</reference>
<dbReference type="AlphaFoldDB" id="A0A0C9Z266"/>
<evidence type="ECO:0000313" key="2">
    <source>
        <dbReference type="Proteomes" id="UP000054018"/>
    </source>
</evidence>
<evidence type="ECO:0000313" key="1">
    <source>
        <dbReference type="EMBL" id="KIK14108.1"/>
    </source>
</evidence>
<dbReference type="HOGENOM" id="CLU_2855989_0_0_1"/>
<feature type="non-terminal residue" evidence="1">
    <location>
        <position position="1"/>
    </location>
</feature>
<dbReference type="EMBL" id="KN833954">
    <property type="protein sequence ID" value="KIK14108.1"/>
    <property type="molecule type" value="Genomic_DNA"/>
</dbReference>
<proteinExistence type="predicted"/>